<protein>
    <submittedName>
        <fullName evidence="1">Uncharacterized protein</fullName>
    </submittedName>
</protein>
<proteinExistence type="predicted"/>
<accession>A0A0D0AQ21</accession>
<evidence type="ECO:0000313" key="1">
    <source>
        <dbReference type="EMBL" id="KIK34043.1"/>
    </source>
</evidence>
<dbReference type="InParanoid" id="A0A0D0AQ21"/>
<organism evidence="1 2">
    <name type="scientific">Suillus luteus UH-Slu-Lm8-n1</name>
    <dbReference type="NCBI Taxonomy" id="930992"/>
    <lineage>
        <taxon>Eukaryota</taxon>
        <taxon>Fungi</taxon>
        <taxon>Dikarya</taxon>
        <taxon>Basidiomycota</taxon>
        <taxon>Agaricomycotina</taxon>
        <taxon>Agaricomycetes</taxon>
        <taxon>Agaricomycetidae</taxon>
        <taxon>Boletales</taxon>
        <taxon>Suillineae</taxon>
        <taxon>Suillaceae</taxon>
        <taxon>Suillus</taxon>
    </lineage>
</organism>
<reference evidence="2" key="2">
    <citation type="submission" date="2015-01" db="EMBL/GenBank/DDBJ databases">
        <title>Evolutionary Origins and Diversification of the Mycorrhizal Mutualists.</title>
        <authorList>
            <consortium name="DOE Joint Genome Institute"/>
            <consortium name="Mycorrhizal Genomics Consortium"/>
            <person name="Kohler A."/>
            <person name="Kuo A."/>
            <person name="Nagy L.G."/>
            <person name="Floudas D."/>
            <person name="Copeland A."/>
            <person name="Barry K.W."/>
            <person name="Cichocki N."/>
            <person name="Veneault-Fourrey C."/>
            <person name="LaButti K."/>
            <person name="Lindquist E.A."/>
            <person name="Lipzen A."/>
            <person name="Lundell T."/>
            <person name="Morin E."/>
            <person name="Murat C."/>
            <person name="Riley R."/>
            <person name="Ohm R."/>
            <person name="Sun H."/>
            <person name="Tunlid A."/>
            <person name="Henrissat B."/>
            <person name="Grigoriev I.V."/>
            <person name="Hibbett D.S."/>
            <person name="Martin F."/>
        </authorList>
    </citation>
    <scope>NUCLEOTIDE SEQUENCE [LARGE SCALE GENOMIC DNA]</scope>
    <source>
        <strain evidence="2">UH-Slu-Lm8-n1</strain>
    </source>
</reference>
<name>A0A0D0AQ21_9AGAM</name>
<dbReference type="AlphaFoldDB" id="A0A0D0AQ21"/>
<dbReference type="HOGENOM" id="CLU_1237640_0_0_1"/>
<dbReference type="OrthoDB" id="2606310at2759"/>
<dbReference type="Proteomes" id="UP000054485">
    <property type="component" value="Unassembled WGS sequence"/>
</dbReference>
<dbReference type="EMBL" id="KN835820">
    <property type="protein sequence ID" value="KIK34043.1"/>
    <property type="molecule type" value="Genomic_DNA"/>
</dbReference>
<gene>
    <name evidence="1" type="ORF">CY34DRAFT_17988</name>
</gene>
<reference evidence="1 2" key="1">
    <citation type="submission" date="2014-04" db="EMBL/GenBank/DDBJ databases">
        <authorList>
            <consortium name="DOE Joint Genome Institute"/>
            <person name="Kuo A."/>
            <person name="Ruytinx J."/>
            <person name="Rineau F."/>
            <person name="Colpaert J."/>
            <person name="Kohler A."/>
            <person name="Nagy L.G."/>
            <person name="Floudas D."/>
            <person name="Copeland A."/>
            <person name="Barry K.W."/>
            <person name="Cichocki N."/>
            <person name="Veneault-Fourrey C."/>
            <person name="LaButti K."/>
            <person name="Lindquist E.A."/>
            <person name="Lipzen A."/>
            <person name="Lundell T."/>
            <person name="Morin E."/>
            <person name="Murat C."/>
            <person name="Sun H."/>
            <person name="Tunlid A."/>
            <person name="Henrissat B."/>
            <person name="Grigoriev I.V."/>
            <person name="Hibbett D.S."/>
            <person name="Martin F."/>
            <person name="Nordberg H.P."/>
            <person name="Cantor M.N."/>
            <person name="Hua S.X."/>
        </authorList>
    </citation>
    <scope>NUCLEOTIDE SEQUENCE [LARGE SCALE GENOMIC DNA]</scope>
    <source>
        <strain evidence="1 2">UH-Slu-Lm8-n1</strain>
    </source>
</reference>
<evidence type="ECO:0000313" key="2">
    <source>
        <dbReference type="Proteomes" id="UP000054485"/>
    </source>
</evidence>
<sequence length="236" mass="27194">MTSSPRTMRRRSLALSWEGLKLLSECLEHAWKSRTDTNANDEHSPPPWNTRTLTMFGLSGGWDMWKFLNTPQGSAFLSSISHLTYGSDDDIIVDDRSFGPMYGDPPRDYYLPTWMKSVPWLSFENLQTFSISYPHIEPPFGGAFGDDFEDFSPYNRGGSHHVALLMLPAALLKNYYCNIQGLWRIKPFAWVDPGYTCYKIMEKESVRLRVSHFTIQFCQDPDFSDLQKVWAMGLHV</sequence>
<keyword evidence="2" id="KW-1185">Reference proteome</keyword>